<protein>
    <recommendedName>
        <fullName evidence="4">Integral membrane protein</fullName>
    </recommendedName>
</protein>
<dbReference type="InterPro" id="IPR049978">
    <property type="entry name" value="SCO6880-like"/>
</dbReference>
<dbReference type="NCBIfam" id="NF042935">
    <property type="entry name" value="SCO6880_fam"/>
    <property type="match status" value="1"/>
</dbReference>
<keyword evidence="1" id="KW-1133">Transmembrane helix</keyword>
<organism evidence="2 3">
    <name type="scientific">Pseudoclavibacter terrae</name>
    <dbReference type="NCBI Taxonomy" id="1530195"/>
    <lineage>
        <taxon>Bacteria</taxon>
        <taxon>Bacillati</taxon>
        <taxon>Actinomycetota</taxon>
        <taxon>Actinomycetes</taxon>
        <taxon>Micrococcales</taxon>
        <taxon>Microbacteriaceae</taxon>
        <taxon>Pseudoclavibacter</taxon>
    </lineage>
</organism>
<accession>A0A7J5AZT7</accession>
<reference evidence="2 3" key="1">
    <citation type="submission" date="2019-09" db="EMBL/GenBank/DDBJ databases">
        <title>Phylogeny of genus Pseudoclavibacter and closely related genus.</title>
        <authorList>
            <person name="Li Y."/>
        </authorList>
    </citation>
    <scope>NUCLEOTIDE SEQUENCE [LARGE SCALE GENOMIC DNA]</scope>
    <source>
        <strain evidence="2 3">THG-MD12</strain>
    </source>
</reference>
<evidence type="ECO:0000313" key="3">
    <source>
        <dbReference type="Proteomes" id="UP000490386"/>
    </source>
</evidence>
<evidence type="ECO:0000313" key="2">
    <source>
        <dbReference type="EMBL" id="KAB1636130.1"/>
    </source>
</evidence>
<dbReference type="EMBL" id="WBJX01000008">
    <property type="protein sequence ID" value="KAB1636130.1"/>
    <property type="molecule type" value="Genomic_DNA"/>
</dbReference>
<sequence>MGLGSVGTAIMLGGLVFIVLIVMIVGLLEAAITFVVLATVMLAVVTKDSHGQSIVSRLATRVGFATARSRGANIYRSGPIGRTDWGTFQLPGLAAPTRLSEHHDSYGRPFALLYTPATLSYSIVLGTEPDGAALVDPEQIDSWVADWGHWLSNLGDEPGVEAAAVTIETAPDSGTRLKREVSTNVDANAPAFAREMLEEIVDSYPSGSSTVKAFVAITFAASMRAGGKKRSPEDMARELAARIPGLTAGLEATGAGAAHPVSAQELCETVRIAYDPAAALLIDEARANGETPELSWPDVGPTAAQADWDGYRHDSAYSVTWSMTSAPRGNVQSGVLARLLAPHRDIARKRITLLYRPIDSARAAAIVEADLAAAQFRATSTAKPSARDTLGIGSAQATAREEASGAGLVEFGVLVTATVKDLEKVADAKAAVDNLSATARLKVRPVYGSQDSAFAAALPLGLVLQKHVKVPAELREKL</sequence>
<proteinExistence type="predicted"/>
<comment type="caution">
    <text evidence="2">The sequence shown here is derived from an EMBL/GenBank/DDBJ whole genome shotgun (WGS) entry which is preliminary data.</text>
</comment>
<evidence type="ECO:0008006" key="4">
    <source>
        <dbReference type="Google" id="ProtNLM"/>
    </source>
</evidence>
<dbReference type="AlphaFoldDB" id="A0A7J5AZT7"/>
<evidence type="ECO:0000256" key="1">
    <source>
        <dbReference type="SAM" id="Phobius"/>
    </source>
</evidence>
<feature type="transmembrane region" description="Helical" evidence="1">
    <location>
        <begin position="12"/>
        <end position="45"/>
    </location>
</feature>
<dbReference type="OrthoDB" id="4505949at2"/>
<dbReference type="Proteomes" id="UP000490386">
    <property type="component" value="Unassembled WGS sequence"/>
</dbReference>
<name>A0A7J5AZT7_9MICO</name>
<keyword evidence="1" id="KW-0812">Transmembrane</keyword>
<gene>
    <name evidence="2" type="ORF">F8O03_17525</name>
</gene>
<keyword evidence="3" id="KW-1185">Reference proteome</keyword>
<keyword evidence="1" id="KW-0472">Membrane</keyword>